<proteinExistence type="inferred from homology"/>
<dbReference type="PANTHER" id="PTHR30531">
    <property type="entry name" value="FLAGELLAR BIOSYNTHETIC PROTEIN FLHB"/>
    <property type="match status" value="1"/>
</dbReference>
<dbReference type="PANTHER" id="PTHR30531:SF12">
    <property type="entry name" value="FLAGELLAR BIOSYNTHETIC PROTEIN FLHB"/>
    <property type="match status" value="1"/>
</dbReference>
<dbReference type="GO" id="GO:0009306">
    <property type="term" value="P:protein secretion"/>
    <property type="evidence" value="ECO:0007669"/>
    <property type="project" value="InterPro"/>
</dbReference>
<reference evidence="2 3" key="1">
    <citation type="submission" date="2016-10" db="EMBL/GenBank/DDBJ databases">
        <authorList>
            <person name="de Groot N.N."/>
        </authorList>
    </citation>
    <scope>NUCLEOTIDE SEQUENCE [LARGE SCALE GENOMIC DNA]</scope>
    <source>
        <strain evidence="2 3">DSM 8423</strain>
    </source>
</reference>
<dbReference type="RefSeq" id="WP_093883432.1">
    <property type="nucleotide sequence ID" value="NZ_FOBS01000011.1"/>
</dbReference>
<gene>
    <name evidence="2" type="ORF">SAMN04489760_11191</name>
</gene>
<keyword evidence="2" id="KW-0282">Flagellum</keyword>
<dbReference type="Gene3D" id="3.40.1690.10">
    <property type="entry name" value="secretion proteins EscU"/>
    <property type="match status" value="1"/>
</dbReference>
<protein>
    <submittedName>
        <fullName evidence="2">Flagellar biosynthesis protein</fullName>
    </submittedName>
</protein>
<dbReference type="AlphaFoldDB" id="A0A1H7XRG0"/>
<dbReference type="Proteomes" id="UP000198744">
    <property type="component" value="Unassembled WGS sequence"/>
</dbReference>
<sequence>MKEQKKRNLAAALRYDGSRDAAPKVIAKGQGIIADKIIELAKKNDIPIKNDPELVQILSKLDIDEQIPEDLYRAVAEILSFVYTMNSKLRDKNNLSS</sequence>
<dbReference type="SUPFAM" id="SSF160544">
    <property type="entry name" value="EscU C-terminal domain-like"/>
    <property type="match status" value="1"/>
</dbReference>
<dbReference type="EMBL" id="FOBS01000011">
    <property type="protein sequence ID" value="SEM35579.1"/>
    <property type="molecule type" value="Genomic_DNA"/>
</dbReference>
<accession>A0A1H7XRG0</accession>
<dbReference type="GO" id="GO:0005886">
    <property type="term" value="C:plasma membrane"/>
    <property type="evidence" value="ECO:0007669"/>
    <property type="project" value="TreeGrafter"/>
</dbReference>
<dbReference type="OrthoDB" id="9807950at2"/>
<keyword evidence="2" id="KW-0966">Cell projection</keyword>
<dbReference type="STRING" id="43775.SAMN04489760_11191"/>
<keyword evidence="2" id="KW-0969">Cilium</keyword>
<comment type="similarity">
    <text evidence="1">Belongs to the type III secretion exporter family.</text>
</comment>
<dbReference type="Pfam" id="PF01312">
    <property type="entry name" value="Bac_export_2"/>
    <property type="match status" value="1"/>
</dbReference>
<organism evidence="2 3">
    <name type="scientific">Syntrophus gentianae</name>
    <dbReference type="NCBI Taxonomy" id="43775"/>
    <lineage>
        <taxon>Bacteria</taxon>
        <taxon>Pseudomonadati</taxon>
        <taxon>Thermodesulfobacteriota</taxon>
        <taxon>Syntrophia</taxon>
        <taxon>Syntrophales</taxon>
        <taxon>Syntrophaceae</taxon>
        <taxon>Syntrophus</taxon>
    </lineage>
</organism>
<keyword evidence="3" id="KW-1185">Reference proteome</keyword>
<evidence type="ECO:0000313" key="3">
    <source>
        <dbReference type="Proteomes" id="UP000198744"/>
    </source>
</evidence>
<name>A0A1H7XRG0_9BACT</name>
<evidence type="ECO:0000313" key="2">
    <source>
        <dbReference type="EMBL" id="SEM35579.1"/>
    </source>
</evidence>
<dbReference type="InterPro" id="IPR029025">
    <property type="entry name" value="T3SS_substrate_exporter_C"/>
</dbReference>
<evidence type="ECO:0000256" key="1">
    <source>
        <dbReference type="ARBA" id="ARBA00010690"/>
    </source>
</evidence>
<dbReference type="InterPro" id="IPR006135">
    <property type="entry name" value="T3SS_substrate_exporter"/>
</dbReference>